<dbReference type="AlphaFoldDB" id="A0A5C6W154"/>
<evidence type="ECO:0000313" key="2">
    <source>
        <dbReference type="Proteomes" id="UP000321363"/>
    </source>
</evidence>
<dbReference type="Proteomes" id="UP000321363">
    <property type="component" value="Unassembled WGS sequence"/>
</dbReference>
<keyword evidence="2" id="KW-1185">Reference proteome</keyword>
<dbReference type="EMBL" id="VOQF01000006">
    <property type="protein sequence ID" value="TXC90709.1"/>
    <property type="molecule type" value="Genomic_DNA"/>
</dbReference>
<evidence type="ECO:0000313" key="1">
    <source>
        <dbReference type="EMBL" id="TXC90709.1"/>
    </source>
</evidence>
<reference evidence="1 2" key="1">
    <citation type="journal article" date="2005" name="Int. J. Syst. Evol. Microbiol.">
        <title>Bacillus litoralis sp. nov., isolated from a tidal flat of the Yellow Sea in Korea.</title>
        <authorList>
            <person name="Yoon J.H."/>
            <person name="Oh T.K."/>
        </authorList>
    </citation>
    <scope>NUCLEOTIDE SEQUENCE [LARGE SCALE GENOMIC DNA]</scope>
    <source>
        <strain evidence="1 2">SW-211</strain>
    </source>
</reference>
<sequence>MGYILPIQNDTYTQYVNRTVSVQNHYSHILPTTAVQKTTDHEEERTRESKSNFKEILHEKMKYSQNIAPYTGKGNHFNEYV</sequence>
<dbReference type="OrthoDB" id="2900737at2"/>
<gene>
    <name evidence="1" type="ORF">FS935_12425</name>
</gene>
<accession>A0A5C6W154</accession>
<proteinExistence type="predicted"/>
<comment type="caution">
    <text evidence="1">The sequence shown here is derived from an EMBL/GenBank/DDBJ whole genome shotgun (WGS) entry which is preliminary data.</text>
</comment>
<name>A0A5C6W154_9BACI</name>
<protein>
    <submittedName>
        <fullName evidence="1">Uncharacterized protein</fullName>
    </submittedName>
</protein>
<organism evidence="1 2">
    <name type="scientific">Metabacillus litoralis</name>
    <dbReference type="NCBI Taxonomy" id="152268"/>
    <lineage>
        <taxon>Bacteria</taxon>
        <taxon>Bacillati</taxon>
        <taxon>Bacillota</taxon>
        <taxon>Bacilli</taxon>
        <taxon>Bacillales</taxon>
        <taxon>Bacillaceae</taxon>
        <taxon>Metabacillus</taxon>
    </lineage>
</organism>
<dbReference type="RefSeq" id="WP_146948912.1">
    <property type="nucleotide sequence ID" value="NZ_VOQF01000006.1"/>
</dbReference>